<feature type="compositionally biased region" description="Polar residues" evidence="5">
    <location>
        <begin position="554"/>
        <end position="572"/>
    </location>
</feature>
<dbReference type="VEuPathDB" id="FungiDB:PHYBLDRAFT_172851"/>
<evidence type="ECO:0000256" key="4">
    <source>
        <dbReference type="ARBA" id="ARBA00023242"/>
    </source>
</evidence>
<feature type="region of interest" description="Disordered" evidence="5">
    <location>
        <begin position="554"/>
        <end position="632"/>
    </location>
</feature>
<name>A0A167KVV6_PHYB8</name>
<dbReference type="InterPro" id="IPR050987">
    <property type="entry name" value="AtrR-like"/>
</dbReference>
<organism evidence="7 8">
    <name type="scientific">Phycomyces blakesleeanus (strain ATCC 8743b / DSM 1359 / FGSC 10004 / NBRC 33097 / NRRL 1555)</name>
    <dbReference type="NCBI Taxonomy" id="763407"/>
    <lineage>
        <taxon>Eukaryota</taxon>
        <taxon>Fungi</taxon>
        <taxon>Fungi incertae sedis</taxon>
        <taxon>Mucoromycota</taxon>
        <taxon>Mucoromycotina</taxon>
        <taxon>Mucoromycetes</taxon>
        <taxon>Mucorales</taxon>
        <taxon>Phycomycetaceae</taxon>
        <taxon>Phycomyces</taxon>
    </lineage>
</organism>
<accession>A0A167KVV6</accession>
<feature type="domain" description="Xylanolytic transcriptional activator regulatory" evidence="6">
    <location>
        <begin position="266"/>
        <end position="338"/>
    </location>
</feature>
<dbReference type="GO" id="GO:0003677">
    <property type="term" value="F:DNA binding"/>
    <property type="evidence" value="ECO:0007669"/>
    <property type="project" value="UniProtKB-KW"/>
</dbReference>
<keyword evidence="2" id="KW-0479">Metal-binding</keyword>
<keyword evidence="4" id="KW-0539">Nucleus</keyword>
<dbReference type="Pfam" id="PF04082">
    <property type="entry name" value="Fungal_trans"/>
    <property type="match status" value="1"/>
</dbReference>
<dbReference type="GO" id="GO:0005634">
    <property type="term" value="C:nucleus"/>
    <property type="evidence" value="ECO:0007669"/>
    <property type="project" value="UniProtKB-SubCell"/>
</dbReference>
<dbReference type="PANTHER" id="PTHR46910:SF3">
    <property type="entry name" value="HALOTOLERANCE PROTEIN 9-RELATED"/>
    <property type="match status" value="1"/>
</dbReference>
<evidence type="ECO:0000313" key="7">
    <source>
        <dbReference type="EMBL" id="OAD69016.1"/>
    </source>
</evidence>
<keyword evidence="3" id="KW-0238">DNA-binding</keyword>
<evidence type="ECO:0000256" key="3">
    <source>
        <dbReference type="ARBA" id="ARBA00023125"/>
    </source>
</evidence>
<dbReference type="CDD" id="cd12148">
    <property type="entry name" value="fungal_TF_MHR"/>
    <property type="match status" value="1"/>
</dbReference>
<evidence type="ECO:0000256" key="2">
    <source>
        <dbReference type="ARBA" id="ARBA00022723"/>
    </source>
</evidence>
<dbReference type="EMBL" id="KV440993">
    <property type="protein sequence ID" value="OAD69016.1"/>
    <property type="molecule type" value="Genomic_DNA"/>
</dbReference>
<dbReference type="PANTHER" id="PTHR46910">
    <property type="entry name" value="TRANSCRIPTION FACTOR PDR1"/>
    <property type="match status" value="1"/>
</dbReference>
<keyword evidence="8" id="KW-1185">Reference proteome</keyword>
<dbReference type="SMART" id="SM00906">
    <property type="entry name" value="Fungal_trans"/>
    <property type="match status" value="1"/>
</dbReference>
<dbReference type="STRING" id="763407.A0A167KVV6"/>
<dbReference type="GO" id="GO:0003700">
    <property type="term" value="F:DNA-binding transcription factor activity"/>
    <property type="evidence" value="ECO:0007669"/>
    <property type="project" value="InterPro"/>
</dbReference>
<evidence type="ECO:0000259" key="6">
    <source>
        <dbReference type="SMART" id="SM00906"/>
    </source>
</evidence>
<dbReference type="GO" id="GO:0008270">
    <property type="term" value="F:zinc ion binding"/>
    <property type="evidence" value="ECO:0007669"/>
    <property type="project" value="InterPro"/>
</dbReference>
<feature type="region of interest" description="Disordered" evidence="5">
    <location>
        <begin position="702"/>
        <end position="728"/>
    </location>
</feature>
<gene>
    <name evidence="7" type="ORF">PHYBLDRAFT_172851</name>
</gene>
<dbReference type="GeneID" id="28997789"/>
<comment type="subcellular location">
    <subcellularLocation>
        <location evidence="1">Nucleus</location>
    </subcellularLocation>
</comment>
<dbReference type="RefSeq" id="XP_018287056.1">
    <property type="nucleotide sequence ID" value="XM_018436883.1"/>
</dbReference>
<dbReference type="AlphaFoldDB" id="A0A167KVV6"/>
<dbReference type="OrthoDB" id="4161332at2759"/>
<proteinExistence type="predicted"/>
<feature type="compositionally biased region" description="Basic and acidic residues" evidence="5">
    <location>
        <begin position="579"/>
        <end position="588"/>
    </location>
</feature>
<dbReference type="InterPro" id="IPR007219">
    <property type="entry name" value="XnlR_reg_dom"/>
</dbReference>
<evidence type="ECO:0000313" key="8">
    <source>
        <dbReference type="Proteomes" id="UP000077315"/>
    </source>
</evidence>
<dbReference type="InParanoid" id="A0A167KVV6"/>
<protein>
    <submittedName>
        <fullName evidence="7">Fungal-specific transcription factor</fullName>
    </submittedName>
</protein>
<reference evidence="8" key="1">
    <citation type="submission" date="2015-06" db="EMBL/GenBank/DDBJ databases">
        <title>Expansion of signal transduction pathways in fungi by whole-genome duplication.</title>
        <authorList>
            <consortium name="DOE Joint Genome Institute"/>
            <person name="Corrochano L.M."/>
            <person name="Kuo A."/>
            <person name="Marcet-Houben M."/>
            <person name="Polaino S."/>
            <person name="Salamov A."/>
            <person name="Villalobos J.M."/>
            <person name="Alvarez M.I."/>
            <person name="Avalos J."/>
            <person name="Benito E.P."/>
            <person name="Benoit I."/>
            <person name="Burger G."/>
            <person name="Camino L.P."/>
            <person name="Canovas D."/>
            <person name="Cerda-Olmedo E."/>
            <person name="Cheng J.-F."/>
            <person name="Dominguez A."/>
            <person name="Elias M."/>
            <person name="Eslava A.P."/>
            <person name="Glaser F."/>
            <person name="Grimwood J."/>
            <person name="Gutierrez G."/>
            <person name="Heitman J."/>
            <person name="Henrissat B."/>
            <person name="Iturriaga E.A."/>
            <person name="Lang B.F."/>
            <person name="Lavin J.L."/>
            <person name="Lee S."/>
            <person name="Li W."/>
            <person name="Lindquist E."/>
            <person name="Lopez-Garcia S."/>
            <person name="Luque E.M."/>
            <person name="Marcos A.T."/>
            <person name="Martin J."/>
            <person name="McCluskey K."/>
            <person name="Medina H.R."/>
            <person name="Miralles-Duran A."/>
            <person name="Miyazaki A."/>
            <person name="Munoz-Torres E."/>
            <person name="Oguiza J.A."/>
            <person name="Ohm R."/>
            <person name="Olmedo M."/>
            <person name="Orejas M."/>
            <person name="Ortiz-Castellanos L."/>
            <person name="Pisabarro A.G."/>
            <person name="Rodriguez-Romero J."/>
            <person name="Ruiz-Herrera J."/>
            <person name="Ruiz-Vazquez R."/>
            <person name="Sanz C."/>
            <person name="Schackwitz W."/>
            <person name="Schmutz J."/>
            <person name="Shahriari M."/>
            <person name="Shelest E."/>
            <person name="Silva-Franco F."/>
            <person name="Soanes D."/>
            <person name="Syed K."/>
            <person name="Tagua V.G."/>
            <person name="Talbot N.J."/>
            <person name="Thon M."/>
            <person name="De vries R.P."/>
            <person name="Wiebenga A."/>
            <person name="Yadav J.S."/>
            <person name="Braun E.L."/>
            <person name="Baker S."/>
            <person name="Garre V."/>
            <person name="Horwitz B."/>
            <person name="Torres-Martinez S."/>
            <person name="Idnurm A."/>
            <person name="Herrera-Estrella A."/>
            <person name="Gabaldon T."/>
            <person name="Grigoriev I.V."/>
        </authorList>
    </citation>
    <scope>NUCLEOTIDE SEQUENCE [LARGE SCALE GENOMIC DNA]</scope>
    <source>
        <strain evidence="8">NRRL 1555(-)</strain>
    </source>
</reference>
<sequence length="728" mass="83232">MKRNHPDNSLQVNFISPPPLGFPSSQLVQSLAKDILNDLSMVEAEIRQNTGASLVIKQFVTPGRKPKGYAINKGRRCDNGLTDDYQQLRPKDVFQLPPSPPQMTQNAIERQTGVDRHGHFMGETSFYETSWETPEEIPYPTLPTSAFVPPQVSLEEQADLVHLYDRHVNSLFPLYSKPYLLYCLGLFQQNKPCPLSPLFFYCLFLCSTGYDENQSRFADRTEAMITYVSQLIPFYLDCPRTTTLQALLMFSGYLEQTTRYQHHTMAWVWAGSAFRMAQEMGLHRQTPSDVCLESVQRSIRTFWFAFVKDRSMSLTYGRPFMFEEKDINLPLPVCLPDEDLDIQRYVTNFNSLIELSRLRGRIIKFNYLPQSSQGPTKHNQHMLSTLDSCICSMIKDTINHAKESPTKDSTSFERIMLFGLHSLLILLHRPFIEEEPLPKSTQNLSLEICSYAATIITHMALATSQKLSILHQHDGAMYAIITAMQIHLRNASIGSDQKLTAFGEINFEKSVRLFQLLIVHKDSMFVETLAALEQKYRDRENHVVAGYSSRLTCASEPSSPRSICQDSLSCSEGSPRKKHCEDPEEKPTTKPAAPFKIISFNPANQTRVSRQTKDKQRSSQQQKQTNNYSQRQKEVLLQFTAPVVTDNSMVPIGMDPWATPQSQHQENLQLPPSMYSMESFLDFGVSQPWAIPYPNTYQDPNQPFPFVFHSDDRTPDPSQLHGYSWPKQ</sequence>
<dbReference type="GO" id="GO:0006351">
    <property type="term" value="P:DNA-templated transcription"/>
    <property type="evidence" value="ECO:0007669"/>
    <property type="project" value="InterPro"/>
</dbReference>
<dbReference type="Proteomes" id="UP000077315">
    <property type="component" value="Unassembled WGS sequence"/>
</dbReference>
<evidence type="ECO:0000256" key="1">
    <source>
        <dbReference type="ARBA" id="ARBA00004123"/>
    </source>
</evidence>
<evidence type="ECO:0000256" key="5">
    <source>
        <dbReference type="SAM" id="MobiDB-lite"/>
    </source>
</evidence>